<reference evidence="1 2" key="1">
    <citation type="submission" date="2019-02" db="EMBL/GenBank/DDBJ databases">
        <authorList>
            <consortium name="Pathogen Informatics"/>
        </authorList>
    </citation>
    <scope>NUCLEOTIDE SEQUENCE [LARGE SCALE GENOMIC DNA]</scope>
    <source>
        <strain evidence="1 2">3012STDY7089603</strain>
    </source>
</reference>
<keyword evidence="2" id="KW-1185">Reference proteome</keyword>
<dbReference type="Gene3D" id="1.10.10.10">
    <property type="entry name" value="Winged helix-like DNA-binding domain superfamily/Winged helix DNA-binding domain"/>
    <property type="match status" value="1"/>
</dbReference>
<evidence type="ECO:0008006" key="3">
    <source>
        <dbReference type="Google" id="ProtNLM"/>
    </source>
</evidence>
<protein>
    <recommendedName>
        <fullName evidence="3">MarR family transcriptional regulator</fullName>
    </recommendedName>
</protein>
<gene>
    <name evidence="1" type="ORF">NCTC13150_00166</name>
</gene>
<comment type="caution">
    <text evidence="1">The sequence shown here is derived from an EMBL/GenBank/DDBJ whole genome shotgun (WGS) entry which is preliminary data.</text>
</comment>
<sequence>MTDLNLTKPQINYLLYILENKGPKTITGCANYFICSKTNAKKILDKMMTVGLLYKNGQDYQLTKIAYKIALDYHQRKENLELFLQETFCLNEEEIKELVSILLTSKGEIFFNQINKKVKILREIHTKKLGKKDWTNYDFKKYFLPGLYPITCCLYKKSKEDFSRLKPCILRENFEAQAYLEVNEDISIQLKATRMTKNQEGYQKKSVVSKISYLGENGKEEINSKNGLFTLHLPQDLSWYNLGQGLLQTGIYLTIESYLGLGLQVERVVCILTLNLFNI</sequence>
<evidence type="ECO:0000313" key="1">
    <source>
        <dbReference type="EMBL" id="VFB15666.1"/>
    </source>
</evidence>
<proteinExistence type="predicted"/>
<dbReference type="RefSeq" id="WP_131748047.1">
    <property type="nucleotide sequence ID" value="NZ_CAACYI010000001.1"/>
</dbReference>
<name>A0A8H2M6C0_9FIRM</name>
<organism evidence="1 2">
    <name type="scientific">Urinicoccus massiliensis</name>
    <dbReference type="NCBI Taxonomy" id="1723382"/>
    <lineage>
        <taxon>Bacteria</taxon>
        <taxon>Bacillati</taxon>
        <taxon>Bacillota</taxon>
        <taxon>Tissierellia</taxon>
        <taxon>Tissierellales</taxon>
        <taxon>Peptoniphilaceae</taxon>
        <taxon>Urinicoccus</taxon>
    </lineage>
</organism>
<dbReference type="InterPro" id="IPR036388">
    <property type="entry name" value="WH-like_DNA-bd_sf"/>
</dbReference>
<evidence type="ECO:0000313" key="2">
    <source>
        <dbReference type="Proteomes" id="UP000377798"/>
    </source>
</evidence>
<dbReference type="SUPFAM" id="SSF46785">
    <property type="entry name" value="Winged helix' DNA-binding domain"/>
    <property type="match status" value="1"/>
</dbReference>
<accession>A0A8H2M6C0</accession>
<dbReference type="InterPro" id="IPR036390">
    <property type="entry name" value="WH_DNA-bd_sf"/>
</dbReference>
<dbReference type="Proteomes" id="UP000377798">
    <property type="component" value="Unassembled WGS sequence"/>
</dbReference>
<dbReference type="AlphaFoldDB" id="A0A8H2M6C0"/>
<dbReference type="EMBL" id="CAACYI010000001">
    <property type="protein sequence ID" value="VFB15666.1"/>
    <property type="molecule type" value="Genomic_DNA"/>
</dbReference>